<sequence length="884" mass="100702">MTKEAIESCPGKQATTENLNSLQNVLSNIVSSKKFLIVLDDMWDDVLKENGECWKRFCAPLKNVLQGSAMLVTTRCQKVADKVGTRDPITLEGLKDDVFWNFFRLCVFDSGSSNNNDPELECIGRSIVHKLKGSPLAAKTLGRILRMNLKAEHWNTILESELWKLRQEETEILPALQLSYMYLPFHLKRCFSLCAVYPKDYKFQKGYLAEIWVAEGFVEPHGDIPVQDIACEYFNDLLYRSFFQEVQSGYVIHDLLHDMAQKVSEDDCFIVKRRSDFKSIPQNVCHLSILSSTDIDYSNLLGLCHFTKLRTFLCDKPLTNKKTPASLMADWCSKLLRLRVIVFTSTHELPASIGNLKHLRYLQISRTCPFKSLPTELCWLYSLQILCVEKCKLESLPSDFSKLICLQRFASHGFLCNSKMRRFSEEEFYYEVRVDVANDEQGLGFRLVKNINQLSELVIYNIGKAIIKEHAAEAQLQNKKYLEKLNLEWSLLAYPEYNHTEVLRFLQPPACLKSLRLHGYPGVSLPSWFPHDWSSLELPLFVSTDGFESSSVPSITYLIIDWCRNLSSLEHVLHPAYILSLRKMTIKNCTNLVSVPAEIFWILNCLVELDMQGSTNIFSQHSLVAPFLKRLVVGMKNDWHGDQIRGDITDIVNCCSPTYFFLSPNDLISIRLQKWILPALEELQIAGCGSLTSIIGQSERKGSIKAFLSLTFVSIESCHELSTIDDLLAEEYLPVVQRIHVKDCSGLVSLPGERFGSFSSLKELKISECNKLSWRRGLVLPSSLQILSLYDCGDISAWVPSCLQNLASLVTLKIIYCRHITSIPGNLWSTNCTSLENLMIRDCEDIVSIGGENAISEIKNVSIEFCPKLEELEQPMLRGRCLTW</sequence>
<name>A0ACD5WP08_AVESA</name>
<reference evidence="1" key="2">
    <citation type="submission" date="2025-09" db="UniProtKB">
        <authorList>
            <consortium name="EnsemblPlants"/>
        </authorList>
    </citation>
    <scope>IDENTIFICATION</scope>
</reference>
<evidence type="ECO:0000313" key="2">
    <source>
        <dbReference type="Proteomes" id="UP001732700"/>
    </source>
</evidence>
<organism evidence="1 2">
    <name type="scientific">Avena sativa</name>
    <name type="common">Oat</name>
    <dbReference type="NCBI Taxonomy" id="4498"/>
    <lineage>
        <taxon>Eukaryota</taxon>
        <taxon>Viridiplantae</taxon>
        <taxon>Streptophyta</taxon>
        <taxon>Embryophyta</taxon>
        <taxon>Tracheophyta</taxon>
        <taxon>Spermatophyta</taxon>
        <taxon>Magnoliopsida</taxon>
        <taxon>Liliopsida</taxon>
        <taxon>Poales</taxon>
        <taxon>Poaceae</taxon>
        <taxon>BOP clade</taxon>
        <taxon>Pooideae</taxon>
        <taxon>Poodae</taxon>
        <taxon>Poeae</taxon>
        <taxon>Poeae Chloroplast Group 1 (Aveneae type)</taxon>
        <taxon>Aveninae</taxon>
        <taxon>Avena</taxon>
    </lineage>
</organism>
<evidence type="ECO:0000313" key="1">
    <source>
        <dbReference type="EnsemblPlants" id="AVESA.00010b.r2.4CG1250680.1.CDS.1"/>
    </source>
</evidence>
<reference evidence="1" key="1">
    <citation type="submission" date="2021-05" db="EMBL/GenBank/DDBJ databases">
        <authorList>
            <person name="Scholz U."/>
            <person name="Mascher M."/>
            <person name="Fiebig A."/>
        </authorList>
    </citation>
    <scope>NUCLEOTIDE SEQUENCE [LARGE SCALE GENOMIC DNA]</scope>
</reference>
<dbReference type="Proteomes" id="UP001732700">
    <property type="component" value="Chromosome 4C"/>
</dbReference>
<dbReference type="EnsemblPlants" id="AVESA.00010b.r2.4CG1250680.1">
    <property type="protein sequence ID" value="AVESA.00010b.r2.4CG1250680.1.CDS.1"/>
    <property type="gene ID" value="AVESA.00010b.r2.4CG1250680"/>
</dbReference>
<keyword evidence="2" id="KW-1185">Reference proteome</keyword>
<proteinExistence type="predicted"/>
<accession>A0ACD5WP08</accession>
<protein>
    <submittedName>
        <fullName evidence="1">Uncharacterized protein</fullName>
    </submittedName>
</protein>